<dbReference type="Pfam" id="PF03091">
    <property type="entry name" value="CutA1"/>
    <property type="match status" value="1"/>
</dbReference>
<evidence type="ECO:0000256" key="1">
    <source>
        <dbReference type="ARBA" id="ARBA00010169"/>
    </source>
</evidence>
<keyword evidence="3" id="KW-1185">Reference proteome</keyword>
<protein>
    <submittedName>
        <fullName evidence="2">Divalent cation tolerance protein CutA</fullName>
    </submittedName>
</protein>
<organism evidence="2 3">
    <name type="scientific">Hymenobacter montanus</name>
    <dbReference type="NCBI Taxonomy" id="2771359"/>
    <lineage>
        <taxon>Bacteria</taxon>
        <taxon>Pseudomonadati</taxon>
        <taxon>Bacteroidota</taxon>
        <taxon>Cytophagia</taxon>
        <taxon>Cytophagales</taxon>
        <taxon>Hymenobacteraceae</taxon>
        <taxon>Hymenobacter</taxon>
    </lineage>
</organism>
<evidence type="ECO:0000313" key="3">
    <source>
        <dbReference type="Proteomes" id="UP000612233"/>
    </source>
</evidence>
<dbReference type="GO" id="GO:0010038">
    <property type="term" value="P:response to metal ion"/>
    <property type="evidence" value="ECO:0007669"/>
    <property type="project" value="InterPro"/>
</dbReference>
<comment type="caution">
    <text evidence="2">The sequence shown here is derived from an EMBL/GenBank/DDBJ whole genome shotgun (WGS) entry which is preliminary data.</text>
</comment>
<proteinExistence type="inferred from homology"/>
<name>A0A927GJB3_9BACT</name>
<dbReference type="InterPro" id="IPR004323">
    <property type="entry name" value="Ion_tolerance_CutA"/>
</dbReference>
<sequence>MDVKLIVFTCSPDVADQITIQAAEHRLASQIYELPVGAHYLWSMPPRVASGVTLVMITRSDLSDELYEIILELCAPELAAIVSLPIEDVHKPYVKWMARYLAH</sequence>
<comment type="similarity">
    <text evidence="1">Belongs to the CutA family.</text>
</comment>
<dbReference type="RefSeq" id="WP_191004750.1">
    <property type="nucleotide sequence ID" value="NZ_JACXAD010000007.1"/>
</dbReference>
<dbReference type="Gene3D" id="3.30.70.120">
    <property type="match status" value="1"/>
</dbReference>
<dbReference type="EMBL" id="JACXAD010000007">
    <property type="protein sequence ID" value="MBD2767936.1"/>
    <property type="molecule type" value="Genomic_DNA"/>
</dbReference>
<reference evidence="2" key="1">
    <citation type="submission" date="2020-09" db="EMBL/GenBank/DDBJ databases">
        <authorList>
            <person name="Kim M.K."/>
        </authorList>
    </citation>
    <scope>NUCLEOTIDE SEQUENCE</scope>
    <source>
        <strain evidence="2">BT664</strain>
    </source>
</reference>
<dbReference type="AlphaFoldDB" id="A0A927GJB3"/>
<gene>
    <name evidence="2" type="primary">cutA</name>
    <name evidence="2" type="ORF">IC235_08515</name>
</gene>
<evidence type="ECO:0000313" key="2">
    <source>
        <dbReference type="EMBL" id="MBD2767936.1"/>
    </source>
</evidence>
<dbReference type="InterPro" id="IPR015867">
    <property type="entry name" value="N-reg_PII/ATP_PRibTrfase_C"/>
</dbReference>
<dbReference type="InterPro" id="IPR011322">
    <property type="entry name" value="N-reg_PII-like_a/b"/>
</dbReference>
<accession>A0A927GJB3</accession>
<dbReference type="Proteomes" id="UP000612233">
    <property type="component" value="Unassembled WGS sequence"/>
</dbReference>
<dbReference type="SUPFAM" id="SSF54913">
    <property type="entry name" value="GlnB-like"/>
    <property type="match status" value="1"/>
</dbReference>